<dbReference type="InterPro" id="IPR005116">
    <property type="entry name" value="Transp-assoc_OB_typ1"/>
</dbReference>
<evidence type="ECO:0000256" key="1">
    <source>
        <dbReference type="ARBA" id="ARBA00022448"/>
    </source>
</evidence>
<keyword evidence="8" id="KW-0472">Membrane</keyword>
<keyword evidence="13" id="KW-1185">Reference proteome</keyword>
<organism evidence="12 13">
    <name type="scientific">Geovibrio thiophilus</name>
    <dbReference type="NCBI Taxonomy" id="139438"/>
    <lineage>
        <taxon>Bacteria</taxon>
        <taxon>Pseudomonadati</taxon>
        <taxon>Deferribacterota</taxon>
        <taxon>Deferribacteres</taxon>
        <taxon>Deferribacterales</taxon>
        <taxon>Geovibrionaceae</taxon>
        <taxon>Geovibrio</taxon>
    </lineage>
</organism>
<dbReference type="PROSITE" id="PS00211">
    <property type="entry name" value="ABC_TRANSPORTER_1"/>
    <property type="match status" value="1"/>
</dbReference>
<dbReference type="Gene3D" id="3.40.50.300">
    <property type="entry name" value="P-loop containing nucleotide triphosphate hydrolases"/>
    <property type="match status" value="1"/>
</dbReference>
<keyword evidence="12" id="KW-0378">Hydrolase</keyword>
<evidence type="ECO:0000313" key="13">
    <source>
        <dbReference type="Proteomes" id="UP000287502"/>
    </source>
</evidence>
<dbReference type="InterPro" id="IPR003439">
    <property type="entry name" value="ABC_transporter-like_ATP-bd"/>
</dbReference>
<dbReference type="Pfam" id="PF03459">
    <property type="entry name" value="TOBE"/>
    <property type="match status" value="1"/>
</dbReference>
<dbReference type="NCBIfam" id="TIGR02142">
    <property type="entry name" value="modC_ABC"/>
    <property type="match status" value="1"/>
</dbReference>
<dbReference type="GO" id="GO:0016887">
    <property type="term" value="F:ATP hydrolysis activity"/>
    <property type="evidence" value="ECO:0007669"/>
    <property type="project" value="InterPro"/>
</dbReference>
<evidence type="ECO:0000256" key="8">
    <source>
        <dbReference type="ARBA" id="ARBA00023136"/>
    </source>
</evidence>
<dbReference type="EMBL" id="CP035108">
    <property type="protein sequence ID" value="QAR33981.1"/>
    <property type="molecule type" value="Genomic_DNA"/>
</dbReference>
<dbReference type="InterPro" id="IPR008995">
    <property type="entry name" value="Mo/tungstate-bd_C_term_dom"/>
</dbReference>
<dbReference type="InterPro" id="IPR017871">
    <property type="entry name" value="ABC_transporter-like_CS"/>
</dbReference>
<dbReference type="InterPro" id="IPR027417">
    <property type="entry name" value="P-loop_NTPase"/>
</dbReference>
<dbReference type="PROSITE" id="PS50893">
    <property type="entry name" value="ABC_TRANSPORTER_2"/>
    <property type="match status" value="1"/>
</dbReference>
<keyword evidence="1" id="KW-0813">Transport</keyword>
<dbReference type="AlphaFoldDB" id="A0A3R5X451"/>
<evidence type="ECO:0000256" key="2">
    <source>
        <dbReference type="ARBA" id="ARBA00022475"/>
    </source>
</evidence>
<protein>
    <submittedName>
        <fullName evidence="12">Molybdenum ABC transporter ATP-binding protein</fullName>
        <ecNumber evidence="12">3.6.3.29</ecNumber>
    </submittedName>
</protein>
<evidence type="ECO:0000256" key="6">
    <source>
        <dbReference type="ARBA" id="ARBA00022840"/>
    </source>
</evidence>
<dbReference type="InterPro" id="IPR011868">
    <property type="entry name" value="ModC_ABC_ATP-bd"/>
</dbReference>
<dbReference type="SUPFAM" id="SSF50331">
    <property type="entry name" value="MOP-like"/>
    <property type="match status" value="1"/>
</dbReference>
<dbReference type="EC" id="3.6.3.29" evidence="12"/>
<dbReference type="RefSeq" id="WP_128467266.1">
    <property type="nucleotide sequence ID" value="NZ_CP035108.1"/>
</dbReference>
<evidence type="ECO:0000256" key="4">
    <source>
        <dbReference type="ARBA" id="ARBA00022519"/>
    </source>
</evidence>
<keyword evidence="7" id="KW-1278">Translocase</keyword>
<keyword evidence="2" id="KW-1003">Cell membrane</keyword>
<dbReference type="OrthoDB" id="9802264at2"/>
<dbReference type="Gene3D" id="2.40.50.100">
    <property type="match status" value="1"/>
</dbReference>
<gene>
    <name evidence="12" type="primary">modC</name>
    <name evidence="12" type="ORF">EP073_11365</name>
</gene>
<keyword evidence="4" id="KW-0997">Cell inner membrane</keyword>
<dbReference type="PROSITE" id="PS51866">
    <property type="entry name" value="MOP"/>
    <property type="match status" value="1"/>
</dbReference>
<dbReference type="InterPro" id="IPR003593">
    <property type="entry name" value="AAA+_ATPase"/>
</dbReference>
<reference evidence="12 13" key="1">
    <citation type="submission" date="2019-01" db="EMBL/GenBank/DDBJ databases">
        <title>Geovibrio thiophilus DSM 11263, complete genome.</title>
        <authorList>
            <person name="Spring S."/>
            <person name="Bunk B."/>
            <person name="Sproer C."/>
        </authorList>
    </citation>
    <scope>NUCLEOTIDE SEQUENCE [LARGE SCALE GENOMIC DNA]</scope>
    <source>
        <strain evidence="12 13">DSM 11263</strain>
    </source>
</reference>
<dbReference type="GO" id="GO:0015098">
    <property type="term" value="F:molybdate ion transmembrane transporter activity"/>
    <property type="evidence" value="ECO:0007669"/>
    <property type="project" value="InterPro"/>
</dbReference>
<evidence type="ECO:0000313" key="12">
    <source>
        <dbReference type="EMBL" id="QAR33981.1"/>
    </source>
</evidence>
<dbReference type="InterPro" id="IPR050334">
    <property type="entry name" value="Molybdenum_import_ModC"/>
</dbReference>
<dbReference type="InterPro" id="IPR004606">
    <property type="entry name" value="Mop_domain"/>
</dbReference>
<dbReference type="Pfam" id="PF00005">
    <property type="entry name" value="ABC_tran"/>
    <property type="match status" value="1"/>
</dbReference>
<feature type="domain" description="Mop" evidence="11">
    <location>
        <begin position="290"/>
        <end position="355"/>
    </location>
</feature>
<dbReference type="SMART" id="SM00382">
    <property type="entry name" value="AAA"/>
    <property type="match status" value="1"/>
</dbReference>
<name>A0A3R5X451_9BACT</name>
<keyword evidence="3 9" id="KW-0500">Molybdenum</keyword>
<keyword evidence="5" id="KW-0547">Nucleotide-binding</keyword>
<dbReference type="GO" id="GO:0140359">
    <property type="term" value="F:ABC-type transporter activity"/>
    <property type="evidence" value="ECO:0007669"/>
    <property type="project" value="InterPro"/>
</dbReference>
<proteinExistence type="predicted"/>
<evidence type="ECO:0000259" key="10">
    <source>
        <dbReference type="PROSITE" id="PS50893"/>
    </source>
</evidence>
<dbReference type="PANTHER" id="PTHR43514:SF4">
    <property type="entry name" value="ABC TRANSPORTER I FAMILY MEMBER 10"/>
    <property type="match status" value="1"/>
</dbReference>
<sequence>MLEFSAIKRYPAFTLDVSFKMNEGMVTGLFGRSGSGKTSIINIAAGLINPDEGYVSLDGKVLYDSSNKINLPAPARSSGYIFQDGRLFPHMTVEANLRYGMKRSMRNGHKAGFDDVVELLGIGDLLKRRPHRLSGGEKQRVAIGRALLSSPDFLLMDEPLSALDSHRKEELIPFIGKMVQTFKLPVLYVTHSIDELFSLCDNVVLMKDGRCTDFGTVEEAVSRPANREILGLSGRVSVLRASAVSEKEPSIITFENGRLGIPTSKYATGTELRVAVHSDDVTLALNKPTGLSARNIMKGMITAVDSSDDGAVAVTVDVGVPVYATITRSAASELGIRTGTEVYIIMKTIALSRLSVPFIH</sequence>
<keyword evidence="6 12" id="KW-0067">ATP-binding</keyword>
<dbReference type="Proteomes" id="UP000287502">
    <property type="component" value="Chromosome"/>
</dbReference>
<dbReference type="GO" id="GO:0005524">
    <property type="term" value="F:ATP binding"/>
    <property type="evidence" value="ECO:0007669"/>
    <property type="project" value="UniProtKB-KW"/>
</dbReference>
<dbReference type="GO" id="GO:0016020">
    <property type="term" value="C:membrane"/>
    <property type="evidence" value="ECO:0007669"/>
    <property type="project" value="InterPro"/>
</dbReference>
<evidence type="ECO:0000256" key="7">
    <source>
        <dbReference type="ARBA" id="ARBA00022967"/>
    </source>
</evidence>
<dbReference type="KEGG" id="gtl:EP073_11365"/>
<evidence type="ECO:0000256" key="9">
    <source>
        <dbReference type="PROSITE-ProRule" id="PRU01213"/>
    </source>
</evidence>
<evidence type="ECO:0000256" key="5">
    <source>
        <dbReference type="ARBA" id="ARBA00022741"/>
    </source>
</evidence>
<accession>A0A3R5X451</accession>
<evidence type="ECO:0000256" key="3">
    <source>
        <dbReference type="ARBA" id="ARBA00022505"/>
    </source>
</evidence>
<feature type="domain" description="ABC transporter" evidence="10">
    <location>
        <begin position="2"/>
        <end position="233"/>
    </location>
</feature>
<dbReference type="PANTHER" id="PTHR43514">
    <property type="entry name" value="ABC TRANSPORTER I FAMILY MEMBER 10"/>
    <property type="match status" value="1"/>
</dbReference>
<evidence type="ECO:0000259" key="11">
    <source>
        <dbReference type="PROSITE" id="PS51866"/>
    </source>
</evidence>
<dbReference type="SUPFAM" id="SSF52540">
    <property type="entry name" value="P-loop containing nucleoside triphosphate hydrolases"/>
    <property type="match status" value="1"/>
</dbReference>